<gene>
    <name evidence="3" type="ORF">ccrud_04245</name>
</gene>
<feature type="transmembrane region" description="Helical" evidence="2">
    <location>
        <begin position="209"/>
        <end position="230"/>
    </location>
</feature>
<dbReference type="STRING" id="1652495.ccrud_04245"/>
<feature type="transmembrane region" description="Helical" evidence="2">
    <location>
        <begin position="299"/>
        <end position="321"/>
    </location>
</feature>
<dbReference type="Proteomes" id="UP000076929">
    <property type="component" value="Chromosome"/>
</dbReference>
<feature type="transmembrane region" description="Helical" evidence="2">
    <location>
        <begin position="327"/>
        <end position="349"/>
    </location>
</feature>
<feature type="compositionally biased region" description="Acidic residues" evidence="1">
    <location>
        <begin position="371"/>
        <end position="444"/>
    </location>
</feature>
<feature type="transmembrane region" description="Helical" evidence="2">
    <location>
        <begin position="172"/>
        <end position="197"/>
    </location>
</feature>
<sequence>MLRFLPTVLIPHAVALLLVIILAVASLMFTNSSMVNLSATIAQLWLSLNLGAISGSGEVISVLPTLPSFIFLWAIALRVHRVVKDRVSIADLGALTGLIVGIPLVLTGIAAFMLFDAASVLSVNVPPVVLLLRIVLFHLSALFLGMGPRLWQALARRYGAPEWLIDAITQAFRFLIAFALVALLVVLVLIAVNYSVFTATLSGYEDQSSAVALIVMSLLYLPTMTIFAMGNLVGAPLYFGEASISVFSVHSVPLPPLPILAALPSEAPAWAVAFLVIPAIIATWVCVRNPMRLAVNVSAAALSALCFLVLAVFAGGTLGVYNYVGLNLLATTGLVFAHVVIVALLVAGIDKLRNPVVVKPVPEPAAVVPEEPADNEEEPQENEDIEDIEEEVDTPEAEEETDADTDIETEEVVSEEEPDGGTEVSEEETEQEESAEITEPEETNDGSKAEDR</sequence>
<dbReference type="KEGG" id="ccjz:ccrud_04245"/>
<keyword evidence="2" id="KW-1133">Transmembrane helix</keyword>
<feature type="transmembrane region" description="Helical" evidence="2">
    <location>
        <begin position="242"/>
        <end position="263"/>
    </location>
</feature>
<feature type="transmembrane region" description="Helical" evidence="2">
    <location>
        <begin position="127"/>
        <end position="151"/>
    </location>
</feature>
<evidence type="ECO:0000256" key="2">
    <source>
        <dbReference type="SAM" id="Phobius"/>
    </source>
</evidence>
<dbReference type="Pfam" id="PF19877">
    <property type="entry name" value="DUF6350"/>
    <property type="match status" value="1"/>
</dbReference>
<feature type="region of interest" description="Disordered" evidence="1">
    <location>
        <begin position="365"/>
        <end position="452"/>
    </location>
</feature>
<dbReference type="InterPro" id="IPR045931">
    <property type="entry name" value="DUF6350"/>
</dbReference>
<evidence type="ECO:0000313" key="4">
    <source>
        <dbReference type="Proteomes" id="UP000076929"/>
    </source>
</evidence>
<feature type="transmembrane region" description="Helical" evidence="2">
    <location>
        <begin position="6"/>
        <end position="27"/>
    </location>
</feature>
<dbReference type="OrthoDB" id="4428043at2"/>
<organism evidence="3 4">
    <name type="scientific">Corynebacterium crudilactis</name>
    <dbReference type="NCBI Taxonomy" id="1652495"/>
    <lineage>
        <taxon>Bacteria</taxon>
        <taxon>Bacillati</taxon>
        <taxon>Actinomycetota</taxon>
        <taxon>Actinomycetes</taxon>
        <taxon>Mycobacteriales</taxon>
        <taxon>Corynebacteriaceae</taxon>
        <taxon>Corynebacterium</taxon>
    </lineage>
</organism>
<evidence type="ECO:0000313" key="3">
    <source>
        <dbReference type="EMBL" id="ANE03503.1"/>
    </source>
</evidence>
<reference evidence="3 4" key="1">
    <citation type="submission" date="2016-05" db="EMBL/GenBank/DDBJ databases">
        <title>Complete genome sequence of Corynebacterium crudilactis, a new Corynebacterium species isolated from raw cow's milk.</title>
        <authorList>
            <person name="Christian R."/>
            <person name="Zimmermann J."/>
            <person name="Lipski A."/>
            <person name="Kalinowski J."/>
        </authorList>
    </citation>
    <scope>NUCLEOTIDE SEQUENCE [LARGE SCALE GENOMIC DNA]</scope>
    <source>
        <strain evidence="3 4">JZ16</strain>
    </source>
</reference>
<feature type="transmembrane region" description="Helical" evidence="2">
    <location>
        <begin position="92"/>
        <end position="115"/>
    </location>
</feature>
<dbReference type="EMBL" id="CP015622">
    <property type="protein sequence ID" value="ANE03503.1"/>
    <property type="molecule type" value="Genomic_DNA"/>
</dbReference>
<keyword evidence="4" id="KW-1185">Reference proteome</keyword>
<accession>A0A172QS24</accession>
<protein>
    <submittedName>
        <fullName evidence="3">Uncharacterized protein</fullName>
    </submittedName>
</protein>
<proteinExistence type="predicted"/>
<name>A0A172QS24_9CORY</name>
<keyword evidence="2" id="KW-0812">Transmembrane</keyword>
<keyword evidence="2" id="KW-0472">Membrane</keyword>
<dbReference type="AlphaFoldDB" id="A0A172QS24"/>
<feature type="transmembrane region" description="Helical" evidence="2">
    <location>
        <begin position="59"/>
        <end position="80"/>
    </location>
</feature>
<evidence type="ECO:0000256" key="1">
    <source>
        <dbReference type="SAM" id="MobiDB-lite"/>
    </source>
</evidence>
<feature type="transmembrane region" description="Helical" evidence="2">
    <location>
        <begin position="269"/>
        <end position="287"/>
    </location>
</feature>